<organism evidence="2">
    <name type="scientific">Vairimorpha ceranae</name>
    <dbReference type="NCBI Taxonomy" id="40302"/>
    <lineage>
        <taxon>Eukaryota</taxon>
        <taxon>Fungi</taxon>
        <taxon>Fungi incertae sedis</taxon>
        <taxon>Microsporidia</taxon>
        <taxon>Nosematidae</taxon>
        <taxon>Vairimorpha</taxon>
    </lineage>
</organism>
<accession>A0A0A7NSK0</accession>
<dbReference type="AlphaFoldDB" id="A0A0A7NSK0"/>
<dbReference type="VEuPathDB" id="MicrosporidiaDB:AAJ76_6000109428"/>
<name>A0A0A7NSK0_9MICR</name>
<dbReference type="GO" id="GO:0046982">
    <property type="term" value="F:protein heterodimerization activity"/>
    <property type="evidence" value="ECO:0007669"/>
    <property type="project" value="InterPro"/>
</dbReference>
<dbReference type="Gene3D" id="1.10.20.10">
    <property type="entry name" value="Histone, subunit A"/>
    <property type="match status" value="1"/>
</dbReference>
<dbReference type="SUPFAM" id="SSF47113">
    <property type="entry name" value="Histone-fold"/>
    <property type="match status" value="1"/>
</dbReference>
<feature type="region of interest" description="Disordered" evidence="1">
    <location>
        <begin position="1"/>
        <end position="28"/>
    </location>
</feature>
<evidence type="ECO:0000313" key="2">
    <source>
        <dbReference type="EMBL" id="AIZ94064.1"/>
    </source>
</evidence>
<gene>
    <name evidence="2" type="primary">sr28</name>
</gene>
<feature type="compositionally biased region" description="Polar residues" evidence="1">
    <location>
        <begin position="8"/>
        <end position="22"/>
    </location>
</feature>
<dbReference type="EMBL" id="KJ921782">
    <property type="protein sequence ID" value="AIZ94064.1"/>
    <property type="molecule type" value="mRNA"/>
</dbReference>
<protein>
    <submittedName>
        <fullName evidence="2">SR28 protein</fullName>
    </submittedName>
</protein>
<sequence>TWGMNKAPKQNTGKAPISTTQVGDLDKKKKKKMSNLCSGMQFKSAIKRIAKDINPDQTVFLTSQAIAILCAIAYDIVSTCGEVASEFSKKVSKQTVGADEIVAAFEILLKGELKKLALREVHTCLSKPSAPFKPSKSLKD</sequence>
<proteinExistence type="evidence at transcript level"/>
<feature type="non-terminal residue" evidence="2">
    <location>
        <position position="1"/>
    </location>
</feature>
<dbReference type="InterPro" id="IPR009072">
    <property type="entry name" value="Histone-fold"/>
</dbReference>
<evidence type="ECO:0000256" key="1">
    <source>
        <dbReference type="SAM" id="MobiDB-lite"/>
    </source>
</evidence>
<dbReference type="VEuPathDB" id="MicrosporidiaDB:G9O61_00g017690"/>
<dbReference type="VEuPathDB" id="MicrosporidiaDB:NCER_100811"/>
<reference evidence="2" key="1">
    <citation type="submission" date="2014-05" db="EMBL/GenBank/DDBJ databases">
        <title>A diagnosis platform based on a nosema specific gene, SR22, for honeybee nosemosis.</title>
        <authorList>
            <person name="Nai Y.-S."/>
            <person name="Hsiao Y.-H."/>
            <person name="Yang E.-C."/>
            <person name="Solter L.F."/>
            <person name="Lu G.-L."/>
            <person name="Chen Y.-W."/>
            <person name="Wang C.-H."/>
            <person name="Lo C.-F."/>
        </authorList>
    </citation>
    <scope>NUCLEOTIDE SEQUENCE</scope>
</reference>